<reference evidence="3 4" key="1">
    <citation type="submission" date="2018-11" db="EMBL/GenBank/DDBJ databases">
        <title>Genomic Encyclopedia of Type Strains, Phase IV (KMG-IV): sequencing the most valuable type-strain genomes for metagenomic binning, comparative biology and taxonomic classification.</title>
        <authorList>
            <person name="Goeker M."/>
        </authorList>
    </citation>
    <scope>NUCLEOTIDE SEQUENCE [LARGE SCALE GENOMIC DNA]</scope>
    <source>
        <strain evidence="3 4">DSM 5900</strain>
    </source>
</reference>
<evidence type="ECO:0000313" key="3">
    <source>
        <dbReference type="EMBL" id="ROQ01498.1"/>
    </source>
</evidence>
<evidence type="ECO:0000313" key="4">
    <source>
        <dbReference type="Proteomes" id="UP000278222"/>
    </source>
</evidence>
<keyword evidence="2" id="KW-0812">Transmembrane</keyword>
<keyword evidence="4" id="KW-1185">Reference proteome</keyword>
<keyword evidence="1" id="KW-0175">Coiled coil</keyword>
<comment type="caution">
    <text evidence="3">The sequence shown here is derived from an EMBL/GenBank/DDBJ whole genome shotgun (WGS) entry which is preliminary data.</text>
</comment>
<evidence type="ECO:0008006" key="5">
    <source>
        <dbReference type="Google" id="ProtNLM"/>
    </source>
</evidence>
<sequence length="310" mass="31505">MAIAGNPDRLLDDPLHRTGRDVLATDDSHTVLLNKISWGAVFAGVVVALVVHTILNMLGVGIGAASLNPLTGGNPSAATFSIAAAAWWVVTGILAAFAGGIVAGRLSGRPKESTAGWHGLISWAATTLVIVFLVSSALGSVVGGAMNIAGSALGGMGKAAGAAAGMAAPELAKAQDPFGAIEQRLRASAGGQDPAALRDAAVSSLRAVVSGDQAQVAEARERAADAWMRAQVAAGQATTIEEARTQIADLERRYRETVAQVEQRAREAADAAAKVVSRSALLAAFSLLLGAFAAWIGGKRGTVRPFRATA</sequence>
<dbReference type="AlphaFoldDB" id="A0A3N1MD29"/>
<feature type="transmembrane region" description="Helical" evidence="2">
    <location>
        <begin position="38"/>
        <end position="65"/>
    </location>
</feature>
<feature type="transmembrane region" description="Helical" evidence="2">
    <location>
        <begin position="120"/>
        <end position="146"/>
    </location>
</feature>
<keyword evidence="2" id="KW-0472">Membrane</keyword>
<evidence type="ECO:0000256" key="1">
    <source>
        <dbReference type="SAM" id="Coils"/>
    </source>
</evidence>
<dbReference type="RefSeq" id="WP_197735861.1">
    <property type="nucleotide sequence ID" value="NZ_AP019700.1"/>
</dbReference>
<proteinExistence type="predicted"/>
<keyword evidence="2" id="KW-1133">Transmembrane helix</keyword>
<gene>
    <name evidence="3" type="ORF">EDC65_0677</name>
</gene>
<name>A0A3N1MD29_9PROT</name>
<evidence type="ECO:0000256" key="2">
    <source>
        <dbReference type="SAM" id="Phobius"/>
    </source>
</evidence>
<protein>
    <recommendedName>
        <fullName evidence="5">PhnA-like protein</fullName>
    </recommendedName>
</protein>
<feature type="transmembrane region" description="Helical" evidence="2">
    <location>
        <begin position="280"/>
        <end position="298"/>
    </location>
</feature>
<accession>A0A3N1MD29</accession>
<organism evidence="3 4">
    <name type="scientific">Stella humosa</name>
    <dbReference type="NCBI Taxonomy" id="94"/>
    <lineage>
        <taxon>Bacteria</taxon>
        <taxon>Pseudomonadati</taxon>
        <taxon>Pseudomonadota</taxon>
        <taxon>Alphaproteobacteria</taxon>
        <taxon>Rhodospirillales</taxon>
        <taxon>Stellaceae</taxon>
        <taxon>Stella</taxon>
    </lineage>
</organism>
<dbReference type="EMBL" id="RJKX01000011">
    <property type="protein sequence ID" value="ROQ01498.1"/>
    <property type="molecule type" value="Genomic_DNA"/>
</dbReference>
<dbReference type="Proteomes" id="UP000278222">
    <property type="component" value="Unassembled WGS sequence"/>
</dbReference>
<feature type="transmembrane region" description="Helical" evidence="2">
    <location>
        <begin position="85"/>
        <end position="108"/>
    </location>
</feature>
<feature type="coiled-coil region" evidence="1">
    <location>
        <begin position="233"/>
        <end position="271"/>
    </location>
</feature>